<dbReference type="GO" id="GO:0019185">
    <property type="term" value="C:snRNA-activating protein complex"/>
    <property type="evidence" value="ECO:0007669"/>
    <property type="project" value="TreeGrafter"/>
</dbReference>
<evidence type="ECO:0000313" key="11">
    <source>
        <dbReference type="Proteomes" id="UP001374535"/>
    </source>
</evidence>
<proteinExistence type="predicted"/>
<feature type="domain" description="Myb-like" evidence="7">
    <location>
        <begin position="539"/>
        <end position="590"/>
    </location>
</feature>
<dbReference type="GO" id="GO:0042796">
    <property type="term" value="P:snRNA transcription by RNA polymerase III"/>
    <property type="evidence" value="ECO:0007669"/>
    <property type="project" value="TreeGrafter"/>
</dbReference>
<dbReference type="GO" id="GO:0042795">
    <property type="term" value="P:snRNA transcription by RNA polymerase II"/>
    <property type="evidence" value="ECO:0007669"/>
    <property type="project" value="TreeGrafter"/>
</dbReference>
<dbReference type="PROSITE" id="PS50090">
    <property type="entry name" value="MYB_LIKE"/>
    <property type="match status" value="4"/>
</dbReference>
<dbReference type="InterPro" id="IPR001005">
    <property type="entry name" value="SANT/Myb"/>
</dbReference>
<reference evidence="10 11" key="1">
    <citation type="journal article" date="2023" name="Life. Sci Alliance">
        <title>Evolutionary insights into 3D genome organization and epigenetic landscape of Vigna mungo.</title>
        <authorList>
            <person name="Junaid A."/>
            <person name="Singh B."/>
            <person name="Bhatia S."/>
        </authorList>
    </citation>
    <scope>NUCLEOTIDE SEQUENCE [LARGE SCALE GENOMIC DNA]</scope>
    <source>
        <strain evidence="10">Urdbean</strain>
    </source>
</reference>
<dbReference type="SUPFAM" id="SSF46689">
    <property type="entry name" value="Homeodomain-like"/>
    <property type="match status" value="3"/>
</dbReference>
<evidence type="ECO:0000313" key="10">
    <source>
        <dbReference type="EMBL" id="WVZ22172.1"/>
    </source>
</evidence>
<keyword evidence="5" id="KW-0539">Nucleus</keyword>
<keyword evidence="11" id="KW-1185">Reference proteome</keyword>
<evidence type="ECO:0000256" key="5">
    <source>
        <dbReference type="ARBA" id="ARBA00023242"/>
    </source>
</evidence>
<dbReference type="CDD" id="cd00167">
    <property type="entry name" value="SANT"/>
    <property type="match status" value="4"/>
</dbReference>
<accession>A0AAQ3S979</accession>
<feature type="region of interest" description="Disordered" evidence="6">
    <location>
        <begin position="742"/>
        <end position="766"/>
    </location>
</feature>
<dbReference type="InterPro" id="IPR051575">
    <property type="entry name" value="Myb-like_DNA-bd"/>
</dbReference>
<feature type="compositionally biased region" description="Polar residues" evidence="6">
    <location>
        <begin position="61"/>
        <end position="70"/>
    </location>
</feature>
<feature type="domain" description="HTH myb-type" evidence="9">
    <location>
        <begin position="486"/>
        <end position="538"/>
    </location>
</feature>
<keyword evidence="4" id="KW-0804">Transcription</keyword>
<protein>
    <submittedName>
        <fullName evidence="10">Uncharacterized protein</fullName>
    </submittedName>
</protein>
<dbReference type="PROSITE" id="PS51293">
    <property type="entry name" value="SANT"/>
    <property type="match status" value="1"/>
</dbReference>
<feature type="domain" description="HTH myb-type" evidence="9">
    <location>
        <begin position="595"/>
        <end position="640"/>
    </location>
</feature>
<sequence>MTPRVDDFGSLSSTDDDDDDDGFKEDMAALSRACRIVVPGAKDNSAAEDRVPLEDPPIDASTATVSVATDSDSDGQDDLECLKRVQSLYQPLSVLPPLAPLALSDDDDDLDDLETVRAIMRRFGDYNEGLREDGKKVLVEEDQTSSMGCEGDVANGSTHNESDGGKLYPISQDPNEAATEELIENIEMQLSEFVESSEPDAGESSRLPQKRLSFPPVVQCFIDAIKKNRDLQRFIRGKLIEIEAKIEENKKIRNRIKILKDFQASCNRRTGNVLSLKKDPRVQLISAKKSSVPKKSKKQKRVPAMCYGPEENSHAANYRMVLERFPLSLDRKKWSKVERENLLKGIKQQFQEMVLELSLSIDRTSSEELLREADDMDNIIASVKDLEVTPERIRKFLPKVNWDLIASMYVGGRTGAECESSSLITVSRLLPFHEEYFSTTLQTPMTITIRVSLTFLAFSRSSRSTHHVGGVVHGMILTWWWLNYEDPLINQGAWTKEEDKSLLLIVQDTGIRNWFEIAASLGTSRTPFQCLSRFQRSLNPSMLNSEWTEEEDAQLYSAVTYFGDGNWQYVASVLERRTGTQCSNRWKKSLCPEKKGSFTQEEDIRLTVAVMLFGRKWNQIAKYVPGRIQSQCRDRYLNSLDPSLKWGGWTEEEDLRLEAAIAKHGYCWSKIAEEVPPRTDSQCRKRWKVLCPEQVPLLQEARKKQRSIISCNFVDRESERPTITIDDFMPLIALAPKSDIGASKLPKKRKSSNVSKKTISKKRAKKTRRCAKEVQDTVVYNDDEFYEESACSDLPKKNTDSKRHTKRSKNGPQEVVDISCSDKVETCIEGSENQSTCIANSENQDWDSMTLSSFIRNKSNEILSRFNKKLSQTSFSSRITDVTEQVESQNPSDDQSGSFESCDTVGTINLFVPPNIASDGRVRNREDTNALTGDDNDDHMTLASFLGNKPKKKCQPKGHHVCSSKLKTGSALLNEEHCASKPTIISDDSGSMSYHVEAMETVLHACVDKPMDTIVEEKDDELFTSHVQNRPRRERKRPSRFL</sequence>
<dbReference type="PANTHER" id="PTHR46621:SF1">
    <property type="entry name" value="SNRNA-ACTIVATING PROTEIN COMPLEX SUBUNIT 4"/>
    <property type="match status" value="1"/>
</dbReference>
<feature type="region of interest" description="Disordered" evidence="6">
    <location>
        <begin position="791"/>
        <end position="813"/>
    </location>
</feature>
<dbReference type="Proteomes" id="UP001374535">
    <property type="component" value="Chromosome 1"/>
</dbReference>
<dbReference type="PROSITE" id="PS51294">
    <property type="entry name" value="HTH_MYB"/>
    <property type="match status" value="4"/>
</dbReference>
<dbReference type="GO" id="GO:0000978">
    <property type="term" value="F:RNA polymerase II cis-regulatory region sequence-specific DNA binding"/>
    <property type="evidence" value="ECO:0007669"/>
    <property type="project" value="TreeGrafter"/>
</dbReference>
<evidence type="ECO:0000259" key="7">
    <source>
        <dbReference type="PROSITE" id="PS50090"/>
    </source>
</evidence>
<name>A0AAQ3S979_VIGMU</name>
<evidence type="ECO:0000259" key="8">
    <source>
        <dbReference type="PROSITE" id="PS51293"/>
    </source>
</evidence>
<dbReference type="InterPro" id="IPR017930">
    <property type="entry name" value="Myb_dom"/>
</dbReference>
<dbReference type="PANTHER" id="PTHR46621">
    <property type="entry name" value="SNRNA-ACTIVATING PROTEIN COMPLEX SUBUNIT 4"/>
    <property type="match status" value="1"/>
</dbReference>
<evidence type="ECO:0000259" key="9">
    <source>
        <dbReference type="PROSITE" id="PS51294"/>
    </source>
</evidence>
<keyword evidence="2" id="KW-0805">Transcription regulation</keyword>
<feature type="compositionally biased region" description="Acidic residues" evidence="6">
    <location>
        <begin position="14"/>
        <end position="23"/>
    </location>
</feature>
<dbReference type="Pfam" id="PF13921">
    <property type="entry name" value="Myb_DNA-bind_6"/>
    <property type="match status" value="1"/>
</dbReference>
<dbReference type="InterPro" id="IPR009057">
    <property type="entry name" value="Homeodomain-like_sf"/>
</dbReference>
<evidence type="ECO:0000256" key="3">
    <source>
        <dbReference type="ARBA" id="ARBA00023125"/>
    </source>
</evidence>
<organism evidence="10 11">
    <name type="scientific">Vigna mungo</name>
    <name type="common">Black gram</name>
    <name type="synonym">Phaseolus mungo</name>
    <dbReference type="NCBI Taxonomy" id="3915"/>
    <lineage>
        <taxon>Eukaryota</taxon>
        <taxon>Viridiplantae</taxon>
        <taxon>Streptophyta</taxon>
        <taxon>Embryophyta</taxon>
        <taxon>Tracheophyta</taxon>
        <taxon>Spermatophyta</taxon>
        <taxon>Magnoliopsida</taxon>
        <taxon>eudicotyledons</taxon>
        <taxon>Gunneridae</taxon>
        <taxon>Pentapetalae</taxon>
        <taxon>rosids</taxon>
        <taxon>fabids</taxon>
        <taxon>Fabales</taxon>
        <taxon>Fabaceae</taxon>
        <taxon>Papilionoideae</taxon>
        <taxon>50 kb inversion clade</taxon>
        <taxon>NPAAA clade</taxon>
        <taxon>indigoferoid/millettioid clade</taxon>
        <taxon>Phaseoleae</taxon>
        <taxon>Vigna</taxon>
    </lineage>
</organism>
<dbReference type="EMBL" id="CP144700">
    <property type="protein sequence ID" value="WVZ22172.1"/>
    <property type="molecule type" value="Genomic_DNA"/>
</dbReference>
<evidence type="ECO:0000256" key="2">
    <source>
        <dbReference type="ARBA" id="ARBA00023015"/>
    </source>
</evidence>
<evidence type="ECO:0000256" key="6">
    <source>
        <dbReference type="SAM" id="MobiDB-lite"/>
    </source>
</evidence>
<dbReference type="GO" id="GO:0001006">
    <property type="term" value="F:RNA polymerase III type 3 promoter sequence-specific DNA binding"/>
    <property type="evidence" value="ECO:0007669"/>
    <property type="project" value="TreeGrafter"/>
</dbReference>
<keyword evidence="3" id="KW-0238">DNA-binding</keyword>
<gene>
    <name evidence="10" type="ORF">V8G54_000716</name>
</gene>
<feature type="domain" description="HTH myb-type" evidence="9">
    <location>
        <begin position="641"/>
        <end position="695"/>
    </location>
</feature>
<feature type="domain" description="HTH myb-type" evidence="9">
    <location>
        <begin position="539"/>
        <end position="594"/>
    </location>
</feature>
<feature type="domain" description="Myb-like" evidence="7">
    <location>
        <begin position="486"/>
        <end position="538"/>
    </location>
</feature>
<feature type="region of interest" description="Disordered" evidence="6">
    <location>
        <begin position="41"/>
        <end position="77"/>
    </location>
</feature>
<feature type="domain" description="Myb-like" evidence="7">
    <location>
        <begin position="641"/>
        <end position="691"/>
    </location>
</feature>
<dbReference type="AlphaFoldDB" id="A0AAQ3S979"/>
<feature type="region of interest" description="Disordered" evidence="6">
    <location>
        <begin position="1"/>
        <end position="25"/>
    </location>
</feature>
<feature type="domain" description="Myb-like" evidence="7">
    <location>
        <begin position="594"/>
        <end position="640"/>
    </location>
</feature>
<feature type="region of interest" description="Disordered" evidence="6">
    <location>
        <begin position="881"/>
        <end position="900"/>
    </location>
</feature>
<dbReference type="Pfam" id="PF00249">
    <property type="entry name" value="Myb_DNA-binding"/>
    <property type="match status" value="2"/>
</dbReference>
<dbReference type="SMART" id="SM00717">
    <property type="entry name" value="SANT"/>
    <property type="match status" value="5"/>
</dbReference>
<evidence type="ECO:0000256" key="1">
    <source>
        <dbReference type="ARBA" id="ARBA00004123"/>
    </source>
</evidence>
<dbReference type="GO" id="GO:0005634">
    <property type="term" value="C:nucleus"/>
    <property type="evidence" value="ECO:0007669"/>
    <property type="project" value="UniProtKB-SubCell"/>
</dbReference>
<feature type="region of interest" description="Disordered" evidence="6">
    <location>
        <begin position="142"/>
        <end position="167"/>
    </location>
</feature>
<dbReference type="InterPro" id="IPR017884">
    <property type="entry name" value="SANT_dom"/>
</dbReference>
<feature type="domain" description="SANT" evidence="8">
    <location>
        <begin position="649"/>
        <end position="692"/>
    </location>
</feature>
<comment type="subcellular location">
    <subcellularLocation>
        <location evidence="1">Nucleus</location>
    </subcellularLocation>
</comment>
<evidence type="ECO:0000256" key="4">
    <source>
        <dbReference type="ARBA" id="ARBA00023163"/>
    </source>
</evidence>
<dbReference type="Gene3D" id="1.10.10.60">
    <property type="entry name" value="Homeodomain-like"/>
    <property type="match status" value="4"/>
</dbReference>